<keyword evidence="10" id="KW-1185">Reference proteome</keyword>
<comment type="caution">
    <text evidence="9">The sequence shown here is derived from an EMBL/GenBank/DDBJ whole genome shotgun (WGS) entry which is preliminary data.</text>
</comment>
<dbReference type="OrthoDB" id="10012881at2759"/>
<feature type="domain" description="C-type lectin" evidence="6">
    <location>
        <begin position="111"/>
        <end position="212"/>
    </location>
</feature>
<evidence type="ECO:0000256" key="2">
    <source>
        <dbReference type="ARBA" id="ARBA00023157"/>
    </source>
</evidence>
<evidence type="ECO:0000259" key="6">
    <source>
        <dbReference type="PROSITE" id="PS50041"/>
    </source>
</evidence>
<evidence type="ECO:0000256" key="3">
    <source>
        <dbReference type="PROSITE-ProRule" id="PRU00121"/>
    </source>
</evidence>
<evidence type="ECO:0008006" key="11">
    <source>
        <dbReference type="Google" id="ProtNLM"/>
    </source>
</evidence>
<dbReference type="PROSITE" id="PS50041">
    <property type="entry name" value="C_TYPE_LECTIN_2"/>
    <property type="match status" value="1"/>
</dbReference>
<keyword evidence="2 4" id="KW-1015">Disulfide bond</keyword>
<dbReference type="CDD" id="cd00037">
    <property type="entry name" value="CLECT"/>
    <property type="match status" value="1"/>
</dbReference>
<comment type="caution">
    <text evidence="3">Lacks conserved residue(s) required for the propagation of feature annotation.</text>
</comment>
<dbReference type="SUPFAM" id="SSF57414">
    <property type="entry name" value="Hairpin loop containing domain-like"/>
    <property type="match status" value="1"/>
</dbReference>
<reference evidence="9" key="1">
    <citation type="submission" date="2022-11" db="EMBL/GenBank/DDBJ databases">
        <authorList>
            <person name="Kikuchi T."/>
        </authorList>
    </citation>
    <scope>NUCLEOTIDE SEQUENCE</scope>
    <source>
        <strain evidence="9">PS1010</strain>
    </source>
</reference>
<dbReference type="SMART" id="SM00473">
    <property type="entry name" value="PAN_AP"/>
    <property type="match status" value="1"/>
</dbReference>
<dbReference type="Gene3D" id="3.10.100.10">
    <property type="entry name" value="Mannose-Binding Protein A, subunit A"/>
    <property type="match status" value="1"/>
</dbReference>
<proteinExistence type="predicted"/>
<dbReference type="InterPro" id="IPR003609">
    <property type="entry name" value="Pan_app"/>
</dbReference>
<feature type="domain" description="Apple" evidence="8">
    <location>
        <begin position="346"/>
        <end position="426"/>
    </location>
</feature>
<dbReference type="InterPro" id="IPR023415">
    <property type="entry name" value="LDLR_class-A_CS"/>
</dbReference>
<evidence type="ECO:0000259" key="7">
    <source>
        <dbReference type="PROSITE" id="PS50070"/>
    </source>
</evidence>
<feature type="domain" description="Kringle" evidence="7">
    <location>
        <begin position="229"/>
        <end position="295"/>
    </location>
</feature>
<dbReference type="InterPro" id="IPR013806">
    <property type="entry name" value="Kringle-like"/>
</dbReference>
<evidence type="ECO:0000256" key="1">
    <source>
        <dbReference type="ARBA" id="ARBA00022572"/>
    </source>
</evidence>
<dbReference type="InterPro" id="IPR016186">
    <property type="entry name" value="C-type_lectin-like/link_sf"/>
</dbReference>
<feature type="chain" id="PRO_5040438071" description="C-type lectin domain-containing protein" evidence="5">
    <location>
        <begin position="18"/>
        <end position="479"/>
    </location>
</feature>
<dbReference type="CDD" id="cd00112">
    <property type="entry name" value="LDLa"/>
    <property type="match status" value="1"/>
</dbReference>
<dbReference type="Proteomes" id="UP001152747">
    <property type="component" value="Unassembled WGS sequence"/>
</dbReference>
<dbReference type="InterPro" id="IPR036055">
    <property type="entry name" value="LDL_receptor-like_sf"/>
</dbReference>
<dbReference type="InterPro" id="IPR000001">
    <property type="entry name" value="Kringle"/>
</dbReference>
<dbReference type="Gene3D" id="3.50.4.10">
    <property type="entry name" value="Hepatocyte Growth Factor"/>
    <property type="match status" value="1"/>
</dbReference>
<dbReference type="SMART" id="SM00192">
    <property type="entry name" value="LDLa"/>
    <property type="match status" value="1"/>
</dbReference>
<evidence type="ECO:0000313" key="9">
    <source>
        <dbReference type="EMBL" id="CAI5447962.1"/>
    </source>
</evidence>
<evidence type="ECO:0000259" key="8">
    <source>
        <dbReference type="PROSITE" id="PS50948"/>
    </source>
</evidence>
<evidence type="ECO:0000256" key="5">
    <source>
        <dbReference type="SAM" id="SignalP"/>
    </source>
</evidence>
<dbReference type="SUPFAM" id="SSF56436">
    <property type="entry name" value="C-type lectin-like"/>
    <property type="match status" value="1"/>
</dbReference>
<dbReference type="InterPro" id="IPR016187">
    <property type="entry name" value="CTDL_fold"/>
</dbReference>
<dbReference type="Gene3D" id="4.10.400.10">
    <property type="entry name" value="Low-density Lipoprotein Receptor"/>
    <property type="match status" value="1"/>
</dbReference>
<dbReference type="PROSITE" id="PS50948">
    <property type="entry name" value="PAN"/>
    <property type="match status" value="1"/>
</dbReference>
<dbReference type="InterPro" id="IPR001304">
    <property type="entry name" value="C-type_lectin-like"/>
</dbReference>
<name>A0A9P1IMV4_9PELO</name>
<dbReference type="SMART" id="SM00130">
    <property type="entry name" value="KR"/>
    <property type="match status" value="1"/>
</dbReference>
<keyword evidence="5" id="KW-0732">Signal</keyword>
<accession>A0A9P1IMV4</accession>
<protein>
    <recommendedName>
        <fullName evidence="11">C-type lectin domain-containing protein</fullName>
    </recommendedName>
</protein>
<dbReference type="Pfam" id="PF00057">
    <property type="entry name" value="Ldl_recept_a"/>
    <property type="match status" value="1"/>
</dbReference>
<dbReference type="PROSITE" id="PS01209">
    <property type="entry name" value="LDLRA_1"/>
    <property type="match status" value="1"/>
</dbReference>
<dbReference type="SUPFAM" id="SSF57440">
    <property type="entry name" value="Kringle-like"/>
    <property type="match status" value="1"/>
</dbReference>
<dbReference type="SUPFAM" id="SSF57424">
    <property type="entry name" value="LDL receptor-like module"/>
    <property type="match status" value="1"/>
</dbReference>
<feature type="signal peptide" evidence="5">
    <location>
        <begin position="1"/>
        <end position="17"/>
    </location>
</feature>
<gene>
    <name evidence="9" type="ORF">CAMP_LOCUS10599</name>
</gene>
<dbReference type="Gene3D" id="2.40.20.10">
    <property type="entry name" value="Plasminogen Kringle 4"/>
    <property type="match status" value="1"/>
</dbReference>
<dbReference type="PROSITE" id="PS50068">
    <property type="entry name" value="LDLRA_2"/>
    <property type="match status" value="1"/>
</dbReference>
<evidence type="ECO:0000256" key="4">
    <source>
        <dbReference type="PROSITE-ProRule" id="PRU00124"/>
    </source>
</evidence>
<dbReference type="SMART" id="SM00034">
    <property type="entry name" value="CLECT"/>
    <property type="match status" value="1"/>
</dbReference>
<dbReference type="InterPro" id="IPR038178">
    <property type="entry name" value="Kringle_sf"/>
</dbReference>
<dbReference type="InterPro" id="IPR002172">
    <property type="entry name" value="LDrepeatLR_classA_rpt"/>
</dbReference>
<evidence type="ECO:0000313" key="10">
    <source>
        <dbReference type="Proteomes" id="UP001152747"/>
    </source>
</evidence>
<dbReference type="EMBL" id="CANHGI010000004">
    <property type="protein sequence ID" value="CAI5447962.1"/>
    <property type="molecule type" value="Genomic_DNA"/>
</dbReference>
<feature type="disulfide bond" evidence="4">
    <location>
        <begin position="331"/>
        <end position="346"/>
    </location>
</feature>
<dbReference type="AlphaFoldDB" id="A0A9P1IMV4"/>
<organism evidence="9 10">
    <name type="scientific">Caenorhabditis angaria</name>
    <dbReference type="NCBI Taxonomy" id="860376"/>
    <lineage>
        <taxon>Eukaryota</taxon>
        <taxon>Metazoa</taxon>
        <taxon>Ecdysozoa</taxon>
        <taxon>Nematoda</taxon>
        <taxon>Chromadorea</taxon>
        <taxon>Rhabditida</taxon>
        <taxon>Rhabditina</taxon>
        <taxon>Rhabditomorpha</taxon>
        <taxon>Rhabditoidea</taxon>
        <taxon>Rhabditidae</taxon>
        <taxon>Peloderinae</taxon>
        <taxon>Caenorhabditis</taxon>
    </lineage>
</organism>
<sequence>MKPHLILLLFWVTKVKSIEFKIFEDILQVRSQNGLFFPLCSSSFEQKFGEQACSSVSSVYSGYNLQNLDQYTYSIGCTSNVCFSFLSSICKTGVKIYCAESLCASGSFQIGANKCITYSTTMANDYSDAKSKCGQLLGSLKPSELETLAEILPETDTPFYTSGLRKGSNWEWANGETLSNPLKIPGEGRCLAVIRGTFRAINCEHSAFYICEHGRECIEKSKNSSKKLFSGVTNVTSNGQKCLRWNDPTVLFEQENSMEIDIFESHNFCRFVGNSTSPMCFIKPNQLEKCELPNCPETQNDSPISSSDISCSSPSFSCDNDSKCISDKFKCDYEVDCSDGSDEQNCEDYLESFELVGAYKLAENVIEVWTFIPHVQGCARKCRESLLMCEAFSYEPKNQMCLLTDTSAMYSSLAQKITSLYYRRRFSSKDVVFESINSTLYATKSSKKGVICDENFSRDKLSSICKILGFGYRFIFFFK</sequence>
<dbReference type="PROSITE" id="PS50070">
    <property type="entry name" value="KRINGLE_2"/>
    <property type="match status" value="1"/>
</dbReference>
<keyword evidence="1 3" id="KW-0420">Kringle</keyword>